<dbReference type="EMBL" id="UINC01054395">
    <property type="protein sequence ID" value="SVB72055.1"/>
    <property type="molecule type" value="Genomic_DNA"/>
</dbReference>
<sequence>MTVYQHKKDKNLIICGGCAKEHITDLSDYTESPFSECSICGYVDEQAREEYMWWAHKLDTEMRDWEDC</sequence>
<gene>
    <name evidence="1" type="ORF">METZ01_LOCUS224909</name>
</gene>
<proteinExistence type="predicted"/>
<name>A0A382GB59_9ZZZZ</name>
<accession>A0A382GB59</accession>
<reference evidence="1" key="1">
    <citation type="submission" date="2018-05" db="EMBL/GenBank/DDBJ databases">
        <authorList>
            <person name="Lanie J.A."/>
            <person name="Ng W.-L."/>
            <person name="Kazmierczak K.M."/>
            <person name="Andrzejewski T.M."/>
            <person name="Davidsen T.M."/>
            <person name="Wayne K.J."/>
            <person name="Tettelin H."/>
            <person name="Glass J.I."/>
            <person name="Rusch D."/>
            <person name="Podicherti R."/>
            <person name="Tsui H.-C.T."/>
            <person name="Winkler M.E."/>
        </authorList>
    </citation>
    <scope>NUCLEOTIDE SEQUENCE</scope>
</reference>
<organism evidence="1">
    <name type="scientific">marine metagenome</name>
    <dbReference type="NCBI Taxonomy" id="408172"/>
    <lineage>
        <taxon>unclassified sequences</taxon>
        <taxon>metagenomes</taxon>
        <taxon>ecological metagenomes</taxon>
    </lineage>
</organism>
<protein>
    <submittedName>
        <fullName evidence="1">Uncharacterized protein</fullName>
    </submittedName>
</protein>
<dbReference type="AlphaFoldDB" id="A0A382GB59"/>
<evidence type="ECO:0000313" key="1">
    <source>
        <dbReference type="EMBL" id="SVB72055.1"/>
    </source>
</evidence>